<evidence type="ECO:0000256" key="5">
    <source>
        <dbReference type="ARBA" id="ARBA00047664"/>
    </source>
</evidence>
<dbReference type="RefSeq" id="WP_076877469.1">
    <property type="nucleotide sequence ID" value="NZ_MLCN01000008.1"/>
</dbReference>
<dbReference type="InterPro" id="IPR004607">
    <property type="entry name" value="GART"/>
</dbReference>
<sequence length="219" mass="24205">MRFAVLASGNGSNLQAMIDAVQQGRIQAELVGVISNIPDAYALQRAKDAGIRALVVDHRQFADRDAFEAEMIAVLLNWQVDVIVLAGFMRVLTANFVNRFSGQLINIHPSLLPAYKGLNTHQRVLNTGDRFHGCTVHFVTAELDSGAAIAQSVLQVCPQDNVQSLKAKIHVLEHELYPRIMGWIAAGRVALLGNQAYLDGQPLLEPVRFMHEQLMRCIK</sequence>
<comment type="function">
    <text evidence="6">Catalyzes the transfer of a formyl group from 10-formyltetrahydrofolate to 5-phospho-ribosyl-glycinamide (GAR), producing 5-phospho-ribosyl-N-formylglycinamide (FGAR) and tetrahydrofolate.</text>
</comment>
<comment type="similarity">
    <text evidence="4 6">Belongs to the GART family.</text>
</comment>
<feature type="domain" description="Formyl transferase N-terminal" evidence="7">
    <location>
        <begin position="1"/>
        <end position="180"/>
    </location>
</feature>
<dbReference type="PANTHER" id="PTHR43369">
    <property type="entry name" value="PHOSPHORIBOSYLGLYCINAMIDE FORMYLTRANSFERASE"/>
    <property type="match status" value="1"/>
</dbReference>
<dbReference type="AlphaFoldDB" id="A0A1S8CYJ9"/>
<dbReference type="SUPFAM" id="SSF53328">
    <property type="entry name" value="Formyltransferase"/>
    <property type="match status" value="1"/>
</dbReference>
<dbReference type="HAMAP" id="MF_01930">
    <property type="entry name" value="PurN"/>
    <property type="match status" value="1"/>
</dbReference>
<comment type="catalytic activity">
    <reaction evidence="5 6">
        <text>N(1)-(5-phospho-beta-D-ribosyl)glycinamide + (6R)-10-formyltetrahydrofolate = N(2)-formyl-N(1)-(5-phospho-beta-D-ribosyl)glycinamide + (6S)-5,6,7,8-tetrahydrofolate + H(+)</text>
        <dbReference type="Rhea" id="RHEA:15053"/>
        <dbReference type="ChEBI" id="CHEBI:15378"/>
        <dbReference type="ChEBI" id="CHEBI:57453"/>
        <dbReference type="ChEBI" id="CHEBI:143788"/>
        <dbReference type="ChEBI" id="CHEBI:147286"/>
        <dbReference type="ChEBI" id="CHEBI:195366"/>
        <dbReference type="EC" id="2.1.2.2"/>
    </reaction>
</comment>
<keyword evidence="3 6" id="KW-0658">Purine biosynthesis</keyword>
<feature type="active site" description="Proton donor" evidence="6">
    <location>
        <position position="108"/>
    </location>
</feature>
<organism evidence="8 9">
    <name type="scientific">Alkanindiges hydrocarboniclasticus</name>
    <dbReference type="NCBI Taxonomy" id="1907941"/>
    <lineage>
        <taxon>Bacteria</taxon>
        <taxon>Pseudomonadati</taxon>
        <taxon>Pseudomonadota</taxon>
        <taxon>Gammaproteobacteria</taxon>
        <taxon>Moraxellales</taxon>
        <taxon>Moraxellaceae</taxon>
        <taxon>Alkanindiges</taxon>
    </lineage>
</organism>
<dbReference type="PANTHER" id="PTHR43369:SF2">
    <property type="entry name" value="PHOSPHORIBOSYLGLYCINAMIDE FORMYLTRANSFERASE"/>
    <property type="match status" value="1"/>
</dbReference>
<dbReference type="GO" id="GO:0005829">
    <property type="term" value="C:cytosol"/>
    <property type="evidence" value="ECO:0007669"/>
    <property type="project" value="TreeGrafter"/>
</dbReference>
<keyword evidence="9" id="KW-1185">Reference proteome</keyword>
<dbReference type="Gene3D" id="3.40.50.170">
    <property type="entry name" value="Formyl transferase, N-terminal domain"/>
    <property type="match status" value="1"/>
</dbReference>
<dbReference type="STRING" id="1907941.BKE30_04215"/>
<gene>
    <name evidence="6" type="primary">purN</name>
    <name evidence="8" type="ORF">BKE30_04215</name>
</gene>
<dbReference type="CDD" id="cd08645">
    <property type="entry name" value="FMT_core_GART"/>
    <property type="match status" value="1"/>
</dbReference>
<evidence type="ECO:0000256" key="2">
    <source>
        <dbReference type="ARBA" id="ARBA00022679"/>
    </source>
</evidence>
<protein>
    <recommendedName>
        <fullName evidence="6">Phosphoribosylglycinamide formyltransferase</fullName>
        <ecNumber evidence="6">2.1.2.2</ecNumber>
    </recommendedName>
    <alternativeName>
        <fullName evidence="6">5'-phosphoribosylglycinamide transformylase</fullName>
    </alternativeName>
    <alternativeName>
        <fullName evidence="6">GAR transformylase</fullName>
        <shortName evidence="6">GART</shortName>
    </alternativeName>
</protein>
<evidence type="ECO:0000313" key="9">
    <source>
        <dbReference type="Proteomes" id="UP000192132"/>
    </source>
</evidence>
<reference evidence="8 9" key="1">
    <citation type="submission" date="2016-10" db="EMBL/GenBank/DDBJ databases">
        <title>Draft Genome sequence of Alkanindiges sp. strain H1.</title>
        <authorList>
            <person name="Subhash Y."/>
            <person name="Lee S."/>
        </authorList>
    </citation>
    <scope>NUCLEOTIDE SEQUENCE [LARGE SCALE GENOMIC DNA]</scope>
    <source>
        <strain evidence="8 9">H1</strain>
    </source>
</reference>
<evidence type="ECO:0000256" key="1">
    <source>
        <dbReference type="ARBA" id="ARBA00005054"/>
    </source>
</evidence>
<comment type="caution">
    <text evidence="6">Lacks conserved residue(s) required for the propagation of feature annotation.</text>
</comment>
<dbReference type="PROSITE" id="PS00373">
    <property type="entry name" value="GART"/>
    <property type="match status" value="1"/>
</dbReference>
<dbReference type="InterPro" id="IPR036477">
    <property type="entry name" value="Formyl_transf_N_sf"/>
</dbReference>
<dbReference type="GO" id="GO:0006189">
    <property type="term" value="P:'de novo' IMP biosynthetic process"/>
    <property type="evidence" value="ECO:0007669"/>
    <property type="project" value="UniProtKB-UniRule"/>
</dbReference>
<dbReference type="Proteomes" id="UP000192132">
    <property type="component" value="Unassembled WGS sequence"/>
</dbReference>
<feature type="binding site" evidence="6">
    <location>
        <begin position="11"/>
        <end position="13"/>
    </location>
    <ligand>
        <name>N(1)-(5-phospho-beta-D-ribosyl)glycinamide</name>
        <dbReference type="ChEBI" id="CHEBI:143788"/>
    </ligand>
</feature>
<dbReference type="InterPro" id="IPR001555">
    <property type="entry name" value="GART_AS"/>
</dbReference>
<accession>A0A1S8CYJ9</accession>
<name>A0A1S8CYJ9_9GAMM</name>
<comment type="caution">
    <text evidence="8">The sequence shown here is derived from an EMBL/GenBank/DDBJ whole genome shotgun (WGS) entry which is preliminary data.</text>
</comment>
<feature type="site" description="Raises pKa of active site His" evidence="6">
    <location>
        <position position="144"/>
    </location>
</feature>
<dbReference type="EC" id="2.1.2.2" evidence="6"/>
<evidence type="ECO:0000256" key="3">
    <source>
        <dbReference type="ARBA" id="ARBA00022755"/>
    </source>
</evidence>
<dbReference type="EMBL" id="MLCN01000008">
    <property type="protein sequence ID" value="ONG41715.1"/>
    <property type="molecule type" value="Genomic_DNA"/>
</dbReference>
<evidence type="ECO:0000259" key="7">
    <source>
        <dbReference type="Pfam" id="PF00551"/>
    </source>
</evidence>
<dbReference type="InterPro" id="IPR002376">
    <property type="entry name" value="Formyl_transf_N"/>
</dbReference>
<dbReference type="GO" id="GO:0004644">
    <property type="term" value="F:phosphoribosylglycinamide formyltransferase activity"/>
    <property type="evidence" value="ECO:0007669"/>
    <property type="project" value="UniProtKB-UniRule"/>
</dbReference>
<proteinExistence type="inferred from homology"/>
<dbReference type="Pfam" id="PF00551">
    <property type="entry name" value="Formyl_trans_N"/>
    <property type="match status" value="1"/>
</dbReference>
<feature type="binding site" evidence="6">
    <location>
        <position position="64"/>
    </location>
    <ligand>
        <name>(6R)-10-formyltetrahydrofolate</name>
        <dbReference type="ChEBI" id="CHEBI:195366"/>
    </ligand>
</feature>
<evidence type="ECO:0000256" key="4">
    <source>
        <dbReference type="ARBA" id="ARBA00038440"/>
    </source>
</evidence>
<feature type="binding site" evidence="6">
    <location>
        <position position="106"/>
    </location>
    <ligand>
        <name>(6R)-10-formyltetrahydrofolate</name>
        <dbReference type="ChEBI" id="CHEBI:195366"/>
    </ligand>
</feature>
<dbReference type="UniPathway" id="UPA00074">
    <property type="reaction ID" value="UER00126"/>
</dbReference>
<evidence type="ECO:0000256" key="6">
    <source>
        <dbReference type="HAMAP-Rule" id="MF_01930"/>
    </source>
</evidence>
<dbReference type="NCBIfam" id="TIGR00639">
    <property type="entry name" value="PurN"/>
    <property type="match status" value="1"/>
</dbReference>
<evidence type="ECO:0000313" key="8">
    <source>
        <dbReference type="EMBL" id="ONG41715.1"/>
    </source>
</evidence>
<comment type="pathway">
    <text evidence="1 6">Purine metabolism; IMP biosynthesis via de novo pathway; N(2)-formyl-N(1)-(5-phospho-D-ribosyl)glycinamide from N(1)-(5-phospho-D-ribosyl)glycinamide (10-formyl THF route): step 1/1.</text>
</comment>
<dbReference type="OrthoDB" id="9806170at2"/>
<keyword evidence="2 6" id="KW-0808">Transferase</keyword>